<feature type="transmembrane region" description="Helical" evidence="7">
    <location>
        <begin position="612"/>
        <end position="633"/>
    </location>
</feature>
<feature type="compositionally biased region" description="Low complexity" evidence="6">
    <location>
        <begin position="13"/>
        <end position="25"/>
    </location>
</feature>
<feature type="region of interest" description="Disordered" evidence="6">
    <location>
        <begin position="72"/>
        <end position="155"/>
    </location>
</feature>
<feature type="transmembrane region" description="Helical" evidence="7">
    <location>
        <begin position="498"/>
        <end position="518"/>
    </location>
</feature>
<comment type="similarity">
    <text evidence="2">Belongs to the multi antimicrobial extrusion (MATE) (TC 2.A.66.1) family.</text>
</comment>
<evidence type="ECO:0000256" key="5">
    <source>
        <dbReference type="ARBA" id="ARBA00023136"/>
    </source>
</evidence>
<dbReference type="GO" id="GO:0016020">
    <property type="term" value="C:membrane"/>
    <property type="evidence" value="ECO:0007669"/>
    <property type="project" value="UniProtKB-SubCell"/>
</dbReference>
<gene>
    <name evidence="8" type="ORF">BT67DRAFT_422077</name>
</gene>
<evidence type="ECO:0000256" key="2">
    <source>
        <dbReference type="ARBA" id="ARBA00010199"/>
    </source>
</evidence>
<sequence length="677" mass="73395">MVSSSPGSQPIPAKKTSTASNAANSSHHRHHDIQSALGTSFLSASSLAQEMLARDLAACSDEDEDVLVDTEAVEDDGGEDEDEDDLTPGPTLYRRPSGIAFGATRPALAGPGGLDEHPVLTRSEQSRSREEERSLLRDNHILPPKHHHHAPKGGLGGRIAGLYKRLFSTKVQLPRGSVVSRDEEAQPPRIVVIPDETEPLLAHRRPSSSGQHAHESLNEQWDAAVAAGQIKTTWQREAKTIAIYSRSLIVTFLLQYSLNVTSIFAVGRIGTLELGAVSLATMTANITCYAPVQGLATSLDTLCAQAFGSGHKHLVGLQLQRMTYFLMLMLIPVAVIWLNAEPILALMIEKESAALAATYLRIILPGAPAYAAFEAGKRFVQAQGLFHATTYVLLIAAPANILMSWLFVWKFGWGFKGAPLAVAITQNMLPLLLFLYVWKVDGSQAWGGFRKAALKNWGPMVRLALPGMIMVVAEWLAFEVLTLASGRLGVATLAAQSVLVTVTATTFQIPFPISIAGSTRIANLIGAKLVDAAKTSARVTIVAGVLVGLFNVTLLSVFRYHIPLLFTQDSEVIELVAQVLPICAVMQLFDGMAAVSHGLLRGIGRQEFGGYANLVCYYLVALPISFGFCFGLDWKLPGLWFGITIGLLLVSLAEYWYMWRDDWHQAAKEAEQRNASG</sequence>
<dbReference type="GO" id="GO:0015297">
    <property type="term" value="F:antiporter activity"/>
    <property type="evidence" value="ECO:0007669"/>
    <property type="project" value="InterPro"/>
</dbReference>
<dbReference type="CDD" id="cd13132">
    <property type="entry name" value="MATE_eukaryotic"/>
    <property type="match status" value="1"/>
</dbReference>
<evidence type="ECO:0000313" key="9">
    <source>
        <dbReference type="Proteomes" id="UP001304895"/>
    </source>
</evidence>
<feature type="transmembrane region" description="Helical" evidence="7">
    <location>
        <begin position="322"/>
        <end position="340"/>
    </location>
</feature>
<accession>A0AAN6UKF8</accession>
<keyword evidence="4 7" id="KW-1133">Transmembrane helix</keyword>
<name>A0AAN6UKF8_9PEZI</name>
<feature type="transmembrane region" description="Helical" evidence="7">
    <location>
        <begin position="539"/>
        <end position="558"/>
    </location>
</feature>
<dbReference type="GO" id="GO:0042910">
    <property type="term" value="F:xenobiotic transmembrane transporter activity"/>
    <property type="evidence" value="ECO:0007669"/>
    <property type="project" value="InterPro"/>
</dbReference>
<dbReference type="NCBIfam" id="TIGR00797">
    <property type="entry name" value="matE"/>
    <property type="match status" value="1"/>
</dbReference>
<evidence type="ECO:0000256" key="6">
    <source>
        <dbReference type="SAM" id="MobiDB-lite"/>
    </source>
</evidence>
<dbReference type="InterPro" id="IPR045069">
    <property type="entry name" value="MATE_euk"/>
</dbReference>
<protein>
    <submittedName>
        <fullName evidence="8">MATE efflux family protein</fullName>
    </submittedName>
</protein>
<dbReference type="EMBL" id="MU853409">
    <property type="protein sequence ID" value="KAK4134250.1"/>
    <property type="molecule type" value="Genomic_DNA"/>
</dbReference>
<feature type="transmembrane region" description="Helical" evidence="7">
    <location>
        <begin position="385"/>
        <end position="408"/>
    </location>
</feature>
<dbReference type="GO" id="GO:1990961">
    <property type="term" value="P:xenobiotic detoxification by transmembrane export across the plasma membrane"/>
    <property type="evidence" value="ECO:0007669"/>
    <property type="project" value="InterPro"/>
</dbReference>
<feature type="compositionally biased region" description="Acidic residues" evidence="6">
    <location>
        <begin position="72"/>
        <end position="86"/>
    </location>
</feature>
<evidence type="ECO:0000313" key="8">
    <source>
        <dbReference type="EMBL" id="KAK4134250.1"/>
    </source>
</evidence>
<proteinExistence type="inferred from homology"/>
<feature type="region of interest" description="Disordered" evidence="6">
    <location>
        <begin position="1"/>
        <end position="34"/>
    </location>
</feature>
<dbReference type="InterPro" id="IPR002528">
    <property type="entry name" value="MATE_fam"/>
</dbReference>
<comment type="subcellular location">
    <subcellularLocation>
        <location evidence="1">Membrane</location>
        <topology evidence="1">Multi-pass membrane protein</topology>
    </subcellularLocation>
</comment>
<evidence type="ECO:0000256" key="7">
    <source>
        <dbReference type="SAM" id="Phobius"/>
    </source>
</evidence>
<dbReference type="Proteomes" id="UP001304895">
    <property type="component" value="Unassembled WGS sequence"/>
</dbReference>
<evidence type="ECO:0000256" key="1">
    <source>
        <dbReference type="ARBA" id="ARBA00004141"/>
    </source>
</evidence>
<dbReference type="Pfam" id="PF01554">
    <property type="entry name" value="MatE"/>
    <property type="match status" value="2"/>
</dbReference>
<feature type="compositionally biased region" description="Basic and acidic residues" evidence="6">
    <location>
        <begin position="114"/>
        <end position="140"/>
    </location>
</feature>
<evidence type="ECO:0000256" key="4">
    <source>
        <dbReference type="ARBA" id="ARBA00022989"/>
    </source>
</evidence>
<keyword evidence="9" id="KW-1185">Reference proteome</keyword>
<reference evidence="8" key="2">
    <citation type="submission" date="2023-05" db="EMBL/GenBank/DDBJ databases">
        <authorList>
            <consortium name="Lawrence Berkeley National Laboratory"/>
            <person name="Steindorff A."/>
            <person name="Hensen N."/>
            <person name="Bonometti L."/>
            <person name="Westerberg I."/>
            <person name="Brannstrom I.O."/>
            <person name="Guillou S."/>
            <person name="Cros-Aarteil S."/>
            <person name="Calhoun S."/>
            <person name="Haridas S."/>
            <person name="Kuo A."/>
            <person name="Mondo S."/>
            <person name="Pangilinan J."/>
            <person name="Riley R."/>
            <person name="Labutti K."/>
            <person name="Andreopoulos B."/>
            <person name="Lipzen A."/>
            <person name="Chen C."/>
            <person name="Yanf M."/>
            <person name="Daum C."/>
            <person name="Ng V."/>
            <person name="Clum A."/>
            <person name="Ohm R."/>
            <person name="Martin F."/>
            <person name="Silar P."/>
            <person name="Natvig D."/>
            <person name="Lalanne C."/>
            <person name="Gautier V."/>
            <person name="Ament-Velasquez S.L."/>
            <person name="Kruys A."/>
            <person name="Hutchinson M.I."/>
            <person name="Powell A.J."/>
            <person name="Barry K."/>
            <person name="Miller A.N."/>
            <person name="Grigoriev I.V."/>
            <person name="Debuchy R."/>
            <person name="Gladieux P."/>
            <person name="Thoren M.H."/>
            <person name="Johannesson H."/>
        </authorList>
    </citation>
    <scope>NUCLEOTIDE SEQUENCE</scope>
    <source>
        <strain evidence="8">CBS 123565</strain>
    </source>
</reference>
<evidence type="ECO:0000256" key="3">
    <source>
        <dbReference type="ARBA" id="ARBA00022692"/>
    </source>
</evidence>
<feature type="transmembrane region" description="Helical" evidence="7">
    <location>
        <begin position="459"/>
        <end position="478"/>
    </location>
</feature>
<feature type="transmembrane region" description="Helical" evidence="7">
    <location>
        <begin position="420"/>
        <end position="438"/>
    </location>
</feature>
<reference evidence="8" key="1">
    <citation type="journal article" date="2023" name="Mol. Phylogenet. Evol.">
        <title>Genome-scale phylogeny and comparative genomics of the fungal order Sordariales.</title>
        <authorList>
            <person name="Hensen N."/>
            <person name="Bonometti L."/>
            <person name="Westerberg I."/>
            <person name="Brannstrom I.O."/>
            <person name="Guillou S."/>
            <person name="Cros-Aarteil S."/>
            <person name="Calhoun S."/>
            <person name="Haridas S."/>
            <person name="Kuo A."/>
            <person name="Mondo S."/>
            <person name="Pangilinan J."/>
            <person name="Riley R."/>
            <person name="LaButti K."/>
            <person name="Andreopoulos B."/>
            <person name="Lipzen A."/>
            <person name="Chen C."/>
            <person name="Yan M."/>
            <person name="Daum C."/>
            <person name="Ng V."/>
            <person name="Clum A."/>
            <person name="Steindorff A."/>
            <person name="Ohm R.A."/>
            <person name="Martin F."/>
            <person name="Silar P."/>
            <person name="Natvig D.O."/>
            <person name="Lalanne C."/>
            <person name="Gautier V."/>
            <person name="Ament-Velasquez S.L."/>
            <person name="Kruys A."/>
            <person name="Hutchinson M.I."/>
            <person name="Powell A.J."/>
            <person name="Barry K."/>
            <person name="Miller A.N."/>
            <person name="Grigoriev I.V."/>
            <person name="Debuchy R."/>
            <person name="Gladieux P."/>
            <person name="Hiltunen Thoren M."/>
            <person name="Johannesson H."/>
        </authorList>
    </citation>
    <scope>NUCLEOTIDE SEQUENCE</scope>
    <source>
        <strain evidence="8">CBS 123565</strain>
    </source>
</reference>
<keyword evidence="3 7" id="KW-0812">Transmembrane</keyword>
<feature type="transmembrane region" description="Helical" evidence="7">
    <location>
        <begin position="578"/>
        <end position="600"/>
    </location>
</feature>
<feature type="transmembrane region" description="Helical" evidence="7">
    <location>
        <begin position="639"/>
        <end position="658"/>
    </location>
</feature>
<organism evidence="8 9">
    <name type="scientific">Trichocladium antarcticum</name>
    <dbReference type="NCBI Taxonomy" id="1450529"/>
    <lineage>
        <taxon>Eukaryota</taxon>
        <taxon>Fungi</taxon>
        <taxon>Dikarya</taxon>
        <taxon>Ascomycota</taxon>
        <taxon>Pezizomycotina</taxon>
        <taxon>Sordariomycetes</taxon>
        <taxon>Sordariomycetidae</taxon>
        <taxon>Sordariales</taxon>
        <taxon>Chaetomiaceae</taxon>
        <taxon>Trichocladium</taxon>
    </lineage>
</organism>
<dbReference type="AlphaFoldDB" id="A0AAN6UKF8"/>
<keyword evidence="5 7" id="KW-0472">Membrane</keyword>
<comment type="caution">
    <text evidence="8">The sequence shown here is derived from an EMBL/GenBank/DDBJ whole genome shotgun (WGS) entry which is preliminary data.</text>
</comment>
<dbReference type="PANTHER" id="PTHR11206">
    <property type="entry name" value="MULTIDRUG RESISTANCE PROTEIN"/>
    <property type="match status" value="1"/>
</dbReference>